<keyword evidence="4" id="KW-0624">Polysaccharide degradation</keyword>
<dbReference type="Pfam" id="PF00759">
    <property type="entry name" value="Glyco_hydro_9"/>
    <property type="match status" value="1"/>
</dbReference>
<keyword evidence="3" id="KW-0326">Glycosidase</keyword>
<dbReference type="PANTHER" id="PTHR22298">
    <property type="entry name" value="ENDO-1,4-BETA-GLUCANASE"/>
    <property type="match status" value="1"/>
</dbReference>
<dbReference type="Gene3D" id="1.50.10.10">
    <property type="match status" value="1"/>
</dbReference>
<dbReference type="SUPFAM" id="SSF48208">
    <property type="entry name" value="Six-hairpin glycosidases"/>
    <property type="match status" value="1"/>
</dbReference>
<evidence type="ECO:0000256" key="1">
    <source>
        <dbReference type="ARBA" id="ARBA00022801"/>
    </source>
</evidence>
<reference evidence="6" key="1">
    <citation type="journal article" date="2013" name="PLoS ONE">
        <title>Metagenomic insights into the carbohydrate-active enzymes carried by the microorganisms adhering to solid digesta in the rumen of cows.</title>
        <authorList>
            <person name="Wang L."/>
            <person name="Hatem A."/>
            <person name="Catalyurek U.V."/>
            <person name="Morrison M."/>
            <person name="Yu Z."/>
        </authorList>
    </citation>
    <scope>NUCLEOTIDE SEQUENCE</scope>
</reference>
<dbReference type="GO" id="GO:0000272">
    <property type="term" value="P:polysaccharide catabolic process"/>
    <property type="evidence" value="ECO:0007669"/>
    <property type="project" value="UniProtKB-KW"/>
</dbReference>
<keyword evidence="1" id="KW-0378">Hydrolase</keyword>
<dbReference type="InterPro" id="IPR001701">
    <property type="entry name" value="Glyco_hydro_9"/>
</dbReference>
<evidence type="ECO:0000256" key="3">
    <source>
        <dbReference type="ARBA" id="ARBA00023295"/>
    </source>
</evidence>
<protein>
    <submittedName>
        <fullName evidence="6">GH9 beta-1,3(4)-glucanase</fullName>
    </submittedName>
</protein>
<evidence type="ECO:0000256" key="2">
    <source>
        <dbReference type="ARBA" id="ARBA00023277"/>
    </source>
</evidence>
<evidence type="ECO:0000259" key="5">
    <source>
        <dbReference type="Pfam" id="PF00759"/>
    </source>
</evidence>
<dbReference type="GO" id="GO:0004553">
    <property type="term" value="F:hydrolase activity, hydrolyzing O-glycosyl compounds"/>
    <property type="evidence" value="ECO:0007669"/>
    <property type="project" value="InterPro"/>
</dbReference>
<sequence>MNQATPAFRIDQEGYAAGLPVCTAVLGEGTVTLKNAAGETVRSIAVNAPETDPASGDAVTLVDLGVLESGEYELERGIDRRRLSVKPRAWNAVTHALIKGLYFQRCGCGLSPEHAGVYAHPPCHTAPAAEWEDRSVRRRVTGGWHDAGDYGKYTGPGAVTVAHLLYAWKLFPRGCGEDLNIPETGNGVPDILNEARFELEWILQMQRSNGAFHNKLTKSHFAPFIMPQDDLEPEYLMPVCWCATADAAACLALAYRVYRPFDEAFANRMLLAAKRAWDWLQAHPDYVPFMNPEGVRTGLYGGRSDASNRFWAACELYAATGGPAYRQAAEQLYTPKIPLLEFGWMEVGGLGTLCCLFDLKENAGDVLYTRLKEDFLRRCEKALTLSKASGYGTALEPDRYVWGSILPVMGNAMAMIMASLLTGRQDMRDAALLQWHYALGMNALDLCFVTGFGERRVMHPHHRPSGADGIEAPVPGLISGGPNKLFCMPQTKERLSPDTPPAKHYLDETPSADTNEIAIYWNSPAVFVGAYFNTPA</sequence>
<evidence type="ECO:0000256" key="4">
    <source>
        <dbReference type="ARBA" id="ARBA00023326"/>
    </source>
</evidence>
<accession>W0FP76</accession>
<dbReference type="EMBL" id="KC246800">
    <property type="protein sequence ID" value="AHF24627.1"/>
    <property type="molecule type" value="Genomic_DNA"/>
</dbReference>
<keyword evidence="2" id="KW-0119">Carbohydrate metabolism</keyword>
<dbReference type="AlphaFoldDB" id="W0FP76"/>
<dbReference type="InterPro" id="IPR008928">
    <property type="entry name" value="6-hairpin_glycosidase_sf"/>
</dbReference>
<feature type="domain" description="Glycoside hydrolase family 9" evidence="5">
    <location>
        <begin position="93"/>
        <end position="528"/>
    </location>
</feature>
<organism evidence="6">
    <name type="scientific">uncultured bacterium Contig27</name>
    <dbReference type="NCBI Taxonomy" id="1393547"/>
    <lineage>
        <taxon>Bacteria</taxon>
        <taxon>environmental samples</taxon>
    </lineage>
</organism>
<evidence type="ECO:0000313" key="6">
    <source>
        <dbReference type="EMBL" id="AHF24627.1"/>
    </source>
</evidence>
<proteinExistence type="predicted"/>
<dbReference type="InterPro" id="IPR012341">
    <property type="entry name" value="6hp_glycosidase-like_sf"/>
</dbReference>
<name>W0FP76_9BACT</name>